<sequence>MKKLTKVTLGSAIFFILLWSSLPFNVAWSAPVEIRIGNATITRQVTPLRDMKFNNIVRQTKDFSCGAASLATILTYYFGMETSEVEILEALFLNADKATIKRIQERGISLLDLKNYAEAQGLTGQGYRMEPRQLETLDRPAIVLVDLQGYNHFVVIRGVKNGQIYLADPARGHWNRNLDEFSSMWNGILLAFMRSDGQKITDHDLRIKPFWSRGPTDLLPRDLLDMQFAYSAHEF</sequence>
<dbReference type="RefSeq" id="WP_040096799.1">
    <property type="nucleotide sequence ID" value="NZ_JWJD01000001.1"/>
</dbReference>
<gene>
    <name evidence="2" type="ORF">GFER_05555</name>
</gene>
<dbReference type="PROSITE" id="PS50990">
    <property type="entry name" value="PEPTIDASE_C39"/>
    <property type="match status" value="1"/>
</dbReference>
<evidence type="ECO:0000313" key="2">
    <source>
        <dbReference type="EMBL" id="KIH78054.1"/>
    </source>
</evidence>
<dbReference type="CDD" id="cd02423">
    <property type="entry name" value="Peptidase_C39G"/>
    <property type="match status" value="1"/>
</dbReference>
<evidence type="ECO:0000259" key="1">
    <source>
        <dbReference type="PROSITE" id="PS50990"/>
    </source>
</evidence>
<reference evidence="2 3" key="1">
    <citation type="submission" date="2014-12" db="EMBL/GenBank/DDBJ databases">
        <title>Genomes of Geoalkalibacter ferrihydriticus and Geoalkalibacter subterraneus, two haloalkaliphilic metal-reducing members of the Geobacteraceae.</title>
        <authorList>
            <person name="Badalamenti J.P."/>
            <person name="Torres C.I."/>
            <person name="Krajmalnik-Brown R."/>
            <person name="Bond D.R."/>
        </authorList>
    </citation>
    <scope>NUCLEOTIDE SEQUENCE [LARGE SCALE GENOMIC DNA]</scope>
    <source>
        <strain evidence="2 3">DSM 17813</strain>
    </source>
</reference>
<organism evidence="2 3">
    <name type="scientific">Geoalkalibacter ferrihydriticus DSM 17813</name>
    <dbReference type="NCBI Taxonomy" id="1121915"/>
    <lineage>
        <taxon>Bacteria</taxon>
        <taxon>Pseudomonadati</taxon>
        <taxon>Thermodesulfobacteriota</taxon>
        <taxon>Desulfuromonadia</taxon>
        <taxon>Desulfuromonadales</taxon>
        <taxon>Geoalkalibacteraceae</taxon>
        <taxon>Geoalkalibacter</taxon>
    </lineage>
</organism>
<dbReference type="GO" id="GO:0005524">
    <property type="term" value="F:ATP binding"/>
    <property type="evidence" value="ECO:0007669"/>
    <property type="project" value="InterPro"/>
</dbReference>
<keyword evidence="3" id="KW-1185">Reference proteome</keyword>
<comment type="caution">
    <text evidence="2">The sequence shown here is derived from an EMBL/GenBank/DDBJ whole genome shotgun (WGS) entry which is preliminary data.</text>
</comment>
<dbReference type="GO" id="GO:0016020">
    <property type="term" value="C:membrane"/>
    <property type="evidence" value="ECO:0007669"/>
    <property type="project" value="InterPro"/>
</dbReference>
<dbReference type="Proteomes" id="UP000035068">
    <property type="component" value="Unassembled WGS sequence"/>
</dbReference>
<dbReference type="EMBL" id="JWJD01000001">
    <property type="protein sequence ID" value="KIH78054.1"/>
    <property type="molecule type" value="Genomic_DNA"/>
</dbReference>
<dbReference type="GO" id="GO:0008233">
    <property type="term" value="F:peptidase activity"/>
    <property type="evidence" value="ECO:0007669"/>
    <property type="project" value="InterPro"/>
</dbReference>
<dbReference type="Pfam" id="PF03412">
    <property type="entry name" value="Peptidase_C39"/>
    <property type="match status" value="1"/>
</dbReference>
<proteinExistence type="predicted"/>
<name>A0A0C2DX65_9BACT</name>
<protein>
    <recommendedName>
        <fullName evidence="1">Peptidase C39 domain-containing protein</fullName>
    </recommendedName>
</protein>
<dbReference type="GO" id="GO:0006508">
    <property type="term" value="P:proteolysis"/>
    <property type="evidence" value="ECO:0007669"/>
    <property type="project" value="InterPro"/>
</dbReference>
<dbReference type="InterPro" id="IPR005074">
    <property type="entry name" value="Peptidase_C39"/>
</dbReference>
<dbReference type="Gene3D" id="3.90.70.10">
    <property type="entry name" value="Cysteine proteinases"/>
    <property type="match status" value="1"/>
</dbReference>
<evidence type="ECO:0000313" key="3">
    <source>
        <dbReference type="Proteomes" id="UP000035068"/>
    </source>
</evidence>
<feature type="domain" description="Peptidase C39" evidence="1">
    <location>
        <begin position="59"/>
        <end position="192"/>
    </location>
</feature>
<dbReference type="AlphaFoldDB" id="A0A0C2DX65"/>
<accession>A0A0C2DX65</accession>